<dbReference type="FunFam" id="3.80.10.10:FF:000383">
    <property type="entry name" value="Leucine-rich repeat receptor protein kinase EMS1"/>
    <property type="match status" value="1"/>
</dbReference>
<keyword evidence="2" id="KW-1003">Cell membrane</keyword>
<sequence length="452" mass="50865">MNGLDFESQPDALVHIHAQMRHMISILDKINNRLSSLEHGQSTSEAALQAMAKRFDHSEKSNSALLRSLSTQLRNLENSRIRFHTRFSDLPREIVVQIFSWIAPHAVPSLRLLSRCMQACLDSKYFCKMNMARFVSPEVIHTGSFLVNDLDSRWMRMPVFLQESYAEAVLAHRAVLNWSGMGLSGCIPSSVACLVSLKSLLMDENRIHGSLPKSFGKLKRNLEKISAAHNEISGSIPKELSECIKLTSLDLRFNKLSGVIPQELSRLTHLKFLHLSDNRLSGAIPASIGDLKNLEQLSLDDNCFLPDVIPSAFMNLQRLSILNLSNCRLRGPLPDWIGTHLSCLQCLNLHGNTITGSIPSSIGNLMQLRILSLGRNWLTGTLPIELGRLTQLDELHVHENRVIGTFPRELVSLVNLRVLCLRGNANLSKSIPIGIPEHSNIWRLLRNEFEYW</sequence>
<proteinExistence type="predicted"/>
<evidence type="ECO:0000259" key="8">
    <source>
        <dbReference type="Pfam" id="PF23598"/>
    </source>
</evidence>
<evidence type="ECO:0000256" key="5">
    <source>
        <dbReference type="ARBA" id="ARBA00022737"/>
    </source>
</evidence>
<reference evidence="9 10" key="1">
    <citation type="journal article" date="2019" name="Sci. Rep.">
        <title>Comparative genomics of chytrid fungi reveal insights into the obligate biotrophic and pathogenic lifestyle of Synchytrium endobioticum.</title>
        <authorList>
            <person name="van de Vossenberg B.T.L.H."/>
            <person name="Warris S."/>
            <person name="Nguyen H.D.T."/>
            <person name="van Gent-Pelzer M.P.E."/>
            <person name="Joly D.L."/>
            <person name="van de Geest H.C."/>
            <person name="Bonants P.J.M."/>
            <person name="Smith D.S."/>
            <person name="Levesque C.A."/>
            <person name="van der Lee T.A.J."/>
        </authorList>
    </citation>
    <scope>NUCLEOTIDE SEQUENCE [LARGE SCALE GENOMIC DNA]</scope>
    <source>
        <strain evidence="9 10">CBS 675.73</strain>
    </source>
</reference>
<dbReference type="Pfam" id="PF13855">
    <property type="entry name" value="LRR_8"/>
    <property type="match status" value="1"/>
</dbReference>
<keyword evidence="10" id="KW-1185">Reference proteome</keyword>
<dbReference type="Pfam" id="PF23598">
    <property type="entry name" value="LRR_14"/>
    <property type="match status" value="1"/>
</dbReference>
<dbReference type="Pfam" id="PF00560">
    <property type="entry name" value="LRR_1"/>
    <property type="match status" value="1"/>
</dbReference>
<dbReference type="Gene3D" id="3.80.10.10">
    <property type="entry name" value="Ribonuclease Inhibitor"/>
    <property type="match status" value="2"/>
</dbReference>
<dbReference type="InterPro" id="IPR052595">
    <property type="entry name" value="LRRC69/RLP"/>
</dbReference>
<feature type="domain" description="F-box" evidence="7">
    <location>
        <begin position="87"/>
        <end position="127"/>
    </location>
</feature>
<comment type="subcellular location">
    <subcellularLocation>
        <location evidence="1">Cell membrane</location>
    </subcellularLocation>
</comment>
<dbReference type="SUPFAM" id="SSF52058">
    <property type="entry name" value="L domain-like"/>
    <property type="match status" value="1"/>
</dbReference>
<dbReference type="Pfam" id="PF00646">
    <property type="entry name" value="F-box"/>
    <property type="match status" value="1"/>
</dbReference>
<feature type="domain" description="Disease resistance R13L4/SHOC-2-like LRR" evidence="8">
    <location>
        <begin position="322"/>
        <end position="425"/>
    </location>
</feature>
<dbReference type="SUPFAM" id="SSF81383">
    <property type="entry name" value="F-box domain"/>
    <property type="match status" value="1"/>
</dbReference>
<dbReference type="EMBL" id="QEAP01000115">
    <property type="protein sequence ID" value="TPX74662.1"/>
    <property type="molecule type" value="Genomic_DNA"/>
</dbReference>
<accession>A0A507FEV1</accession>
<keyword evidence="5" id="KW-0677">Repeat</keyword>
<dbReference type="PANTHER" id="PTHR48057">
    <property type="entry name" value="LEUCINE-RICH REPEAT SERINE/THREONINE-PROTEIN KINASE 1"/>
    <property type="match status" value="1"/>
</dbReference>
<dbReference type="InterPro" id="IPR036047">
    <property type="entry name" value="F-box-like_dom_sf"/>
</dbReference>
<dbReference type="InterPro" id="IPR001611">
    <property type="entry name" value="Leu-rich_rpt"/>
</dbReference>
<dbReference type="Proteomes" id="UP000320333">
    <property type="component" value="Unassembled WGS sequence"/>
</dbReference>
<gene>
    <name evidence="9" type="ORF">CcCBS67573_g04080</name>
</gene>
<organism evidence="9 10">
    <name type="scientific">Chytriomyces confervae</name>
    <dbReference type="NCBI Taxonomy" id="246404"/>
    <lineage>
        <taxon>Eukaryota</taxon>
        <taxon>Fungi</taxon>
        <taxon>Fungi incertae sedis</taxon>
        <taxon>Chytridiomycota</taxon>
        <taxon>Chytridiomycota incertae sedis</taxon>
        <taxon>Chytridiomycetes</taxon>
        <taxon>Chytridiales</taxon>
        <taxon>Chytriomycetaceae</taxon>
        <taxon>Chytriomyces</taxon>
    </lineage>
</organism>
<evidence type="ECO:0000256" key="2">
    <source>
        <dbReference type="ARBA" id="ARBA00022475"/>
    </source>
</evidence>
<comment type="caution">
    <text evidence="9">The sequence shown here is derived from an EMBL/GenBank/DDBJ whole genome shotgun (WGS) entry which is preliminary data.</text>
</comment>
<evidence type="ECO:0000313" key="10">
    <source>
        <dbReference type="Proteomes" id="UP000320333"/>
    </source>
</evidence>
<evidence type="ECO:0000256" key="6">
    <source>
        <dbReference type="ARBA" id="ARBA00023136"/>
    </source>
</evidence>
<evidence type="ECO:0000313" key="9">
    <source>
        <dbReference type="EMBL" id="TPX74662.1"/>
    </source>
</evidence>
<dbReference type="InterPro" id="IPR001810">
    <property type="entry name" value="F-box_dom"/>
</dbReference>
<dbReference type="AlphaFoldDB" id="A0A507FEV1"/>
<dbReference type="PANTHER" id="PTHR48057:SF7">
    <property type="entry name" value="LEUCINE-RICH REPEAT SERINE_THREONINE-PROTEIN KINASE 1"/>
    <property type="match status" value="1"/>
</dbReference>
<evidence type="ECO:0000256" key="1">
    <source>
        <dbReference type="ARBA" id="ARBA00004236"/>
    </source>
</evidence>
<dbReference type="GO" id="GO:0005886">
    <property type="term" value="C:plasma membrane"/>
    <property type="evidence" value="ECO:0007669"/>
    <property type="project" value="UniProtKB-SubCell"/>
</dbReference>
<evidence type="ECO:0000259" key="7">
    <source>
        <dbReference type="Pfam" id="PF00646"/>
    </source>
</evidence>
<name>A0A507FEV1_9FUNG</name>
<dbReference type="InterPro" id="IPR055414">
    <property type="entry name" value="LRR_R13L4/SHOC2-like"/>
</dbReference>
<dbReference type="SMART" id="SM00369">
    <property type="entry name" value="LRR_TYP"/>
    <property type="match status" value="5"/>
</dbReference>
<keyword evidence="4" id="KW-0732">Signal</keyword>
<keyword evidence="3" id="KW-0433">Leucine-rich repeat</keyword>
<protein>
    <submittedName>
        <fullName evidence="9">Uncharacterized protein</fullName>
    </submittedName>
</protein>
<dbReference type="OrthoDB" id="660555at2759"/>
<dbReference type="InterPro" id="IPR032675">
    <property type="entry name" value="LRR_dom_sf"/>
</dbReference>
<evidence type="ECO:0000256" key="3">
    <source>
        <dbReference type="ARBA" id="ARBA00022614"/>
    </source>
</evidence>
<dbReference type="FunFam" id="3.80.10.10:FF:000299">
    <property type="entry name" value="Piriformospora indica-insensitive protein 2"/>
    <property type="match status" value="1"/>
</dbReference>
<keyword evidence="6" id="KW-0472">Membrane</keyword>
<evidence type="ECO:0000256" key="4">
    <source>
        <dbReference type="ARBA" id="ARBA00022729"/>
    </source>
</evidence>
<dbReference type="InterPro" id="IPR003591">
    <property type="entry name" value="Leu-rich_rpt_typical-subtyp"/>
</dbReference>